<dbReference type="Gene3D" id="1.10.3210.10">
    <property type="entry name" value="Hypothetical protein af1432"/>
    <property type="match status" value="1"/>
</dbReference>
<comment type="caution">
    <text evidence="2">The sequence shown here is derived from an EMBL/GenBank/DDBJ whole genome shotgun (WGS) entry which is preliminary data.</text>
</comment>
<dbReference type="Proteomes" id="UP000294919">
    <property type="component" value="Unassembled WGS sequence"/>
</dbReference>
<dbReference type="OrthoDB" id="9804747at2"/>
<dbReference type="PROSITE" id="PS51832">
    <property type="entry name" value="HD_GYP"/>
    <property type="match status" value="1"/>
</dbReference>
<keyword evidence="3" id="KW-1185">Reference proteome</keyword>
<evidence type="ECO:0000313" key="3">
    <source>
        <dbReference type="Proteomes" id="UP000294919"/>
    </source>
</evidence>
<dbReference type="InterPro" id="IPR003607">
    <property type="entry name" value="HD/PDEase_dom"/>
</dbReference>
<dbReference type="Pfam" id="PF13487">
    <property type="entry name" value="HD_5"/>
    <property type="match status" value="1"/>
</dbReference>
<name>A0A4R2KJH3_9FIRM</name>
<dbReference type="EMBL" id="SLWV01000017">
    <property type="protein sequence ID" value="TCO72672.1"/>
    <property type="molecule type" value="Genomic_DNA"/>
</dbReference>
<dbReference type="CDD" id="cd00077">
    <property type="entry name" value="HDc"/>
    <property type="match status" value="1"/>
</dbReference>
<dbReference type="InterPro" id="IPR037522">
    <property type="entry name" value="HD_GYP_dom"/>
</dbReference>
<evidence type="ECO:0000313" key="2">
    <source>
        <dbReference type="EMBL" id="TCO72672.1"/>
    </source>
</evidence>
<gene>
    <name evidence="2" type="ORF">EV214_11736</name>
</gene>
<sequence length="388" mass="45186">METNQLKPIKISVNKLTKNMIIATDILNNQGKKLVSAGYQVKTPARVRDLLENHKIQIIEINSTQGNARIPMDIFSENQSDQLITDEQNFPVPDAKDMALTNTLEEEILCFKEVFPSTKQRINDDFNTILYGKPLTHEKLKEHTKEHLKIFNLRTNIFQLIETMRKIDDSIYTQCYNIALTSYMIGKWIGLSEKDLEELFLAGILTDIGKLNVPKPLLDKKDFLTHKEQMEIDKHVIYSYNLIKQYPCIPNKIKQAVLTHHEKMNSTGYPFKLKGSDLSLYSRIIAISDVYNTLTTKNLENTTVFDTIKHMEIAYKNTLDTNILYTFLNRIGNCFIGQRIRLANKEMGEIIFINNHHLNKPLIKLECNNEIIDLNRYKFPWRIQEFIM</sequence>
<dbReference type="AlphaFoldDB" id="A0A4R2KJH3"/>
<evidence type="ECO:0000259" key="1">
    <source>
        <dbReference type="PROSITE" id="PS51832"/>
    </source>
</evidence>
<protein>
    <submittedName>
        <fullName evidence="2">HD domain-containing protein</fullName>
    </submittedName>
</protein>
<accession>A0A4R2KJH3</accession>
<dbReference type="PANTHER" id="PTHR43155">
    <property type="entry name" value="CYCLIC DI-GMP PHOSPHODIESTERASE PA4108-RELATED"/>
    <property type="match status" value="1"/>
</dbReference>
<organism evidence="2 3">
    <name type="scientific">Marinisporobacter balticus</name>
    <dbReference type="NCBI Taxonomy" id="2018667"/>
    <lineage>
        <taxon>Bacteria</taxon>
        <taxon>Bacillati</taxon>
        <taxon>Bacillota</taxon>
        <taxon>Clostridia</taxon>
        <taxon>Peptostreptococcales</taxon>
        <taxon>Thermotaleaceae</taxon>
        <taxon>Marinisporobacter</taxon>
    </lineage>
</organism>
<reference evidence="2 3" key="1">
    <citation type="submission" date="2019-03" db="EMBL/GenBank/DDBJ databases">
        <title>Genomic Encyclopedia of Type Strains, Phase IV (KMG-IV): sequencing the most valuable type-strain genomes for metagenomic binning, comparative biology and taxonomic classification.</title>
        <authorList>
            <person name="Goeker M."/>
        </authorList>
    </citation>
    <scope>NUCLEOTIDE SEQUENCE [LARGE SCALE GENOMIC DNA]</scope>
    <source>
        <strain evidence="2 3">DSM 102940</strain>
    </source>
</reference>
<dbReference type="RefSeq" id="WP_132246065.1">
    <property type="nucleotide sequence ID" value="NZ_SLWV01000017.1"/>
</dbReference>
<proteinExistence type="predicted"/>
<dbReference type="SUPFAM" id="SSF109604">
    <property type="entry name" value="HD-domain/PDEase-like"/>
    <property type="match status" value="1"/>
</dbReference>
<feature type="domain" description="HD-GYP" evidence="1">
    <location>
        <begin position="149"/>
        <end position="344"/>
    </location>
</feature>
<dbReference type="PANTHER" id="PTHR43155:SF2">
    <property type="entry name" value="CYCLIC DI-GMP PHOSPHODIESTERASE PA4108"/>
    <property type="match status" value="1"/>
</dbReference>